<dbReference type="RefSeq" id="WP_237264300.1">
    <property type="nucleotide sequence ID" value="NZ_AP024202.1"/>
</dbReference>
<organism evidence="1 2">
    <name type="scientific">Thiomicrorhabdus immobilis</name>
    <dbReference type="NCBI Taxonomy" id="2791037"/>
    <lineage>
        <taxon>Bacteria</taxon>
        <taxon>Pseudomonadati</taxon>
        <taxon>Pseudomonadota</taxon>
        <taxon>Gammaproteobacteria</taxon>
        <taxon>Thiotrichales</taxon>
        <taxon>Piscirickettsiaceae</taxon>
        <taxon>Thiomicrorhabdus</taxon>
    </lineage>
</organism>
<protein>
    <recommendedName>
        <fullName evidence="3">DUF2986 domain-containing protein</fullName>
    </recommendedName>
</protein>
<sequence length="61" mass="7241">MNRQKKIRQKFEKKLKKAKAKRFPKNKEPYIAKADRIEVNQEIDDNEALLSEKPEIESVAE</sequence>
<accession>A0ABM7MCW9</accession>
<proteinExistence type="predicted"/>
<gene>
    <name evidence="1" type="ORF">THMIRHAM_10460</name>
</gene>
<reference evidence="1" key="1">
    <citation type="journal article" date="2022" name="Arch. Microbiol.">
        <title>Thiomicrorhabdus immobilis sp. nov., a mesophilic sulfur-oxidizing bacterium isolated from sediment of a brackish lake in northern Japan.</title>
        <authorList>
            <person name="Kojima H."/>
            <person name="Mochizuki J."/>
            <person name="Kanda M."/>
            <person name="Watanabe T."/>
            <person name="Fukui M."/>
        </authorList>
    </citation>
    <scope>NUCLEOTIDE SEQUENCE</scope>
    <source>
        <strain evidence="1">Am19</strain>
    </source>
</reference>
<dbReference type="InterPro" id="IPR021677">
    <property type="entry name" value="DUF2986"/>
</dbReference>
<dbReference type="Pfam" id="PF11661">
    <property type="entry name" value="DUF2986"/>
    <property type="match status" value="1"/>
</dbReference>
<name>A0ABM7MCW9_9GAMM</name>
<evidence type="ECO:0000313" key="2">
    <source>
        <dbReference type="Proteomes" id="UP001054820"/>
    </source>
</evidence>
<evidence type="ECO:0000313" key="1">
    <source>
        <dbReference type="EMBL" id="BCN93261.1"/>
    </source>
</evidence>
<evidence type="ECO:0008006" key="3">
    <source>
        <dbReference type="Google" id="ProtNLM"/>
    </source>
</evidence>
<dbReference type="Proteomes" id="UP001054820">
    <property type="component" value="Chromosome"/>
</dbReference>
<dbReference type="EMBL" id="AP024202">
    <property type="protein sequence ID" value="BCN93261.1"/>
    <property type="molecule type" value="Genomic_DNA"/>
</dbReference>
<keyword evidence="2" id="KW-1185">Reference proteome</keyword>